<dbReference type="SUPFAM" id="SSF50475">
    <property type="entry name" value="FMN-binding split barrel"/>
    <property type="match status" value="1"/>
</dbReference>
<organism evidence="2 3">
    <name type="scientific">Senegalimassilia anaerobia</name>
    <dbReference type="NCBI Taxonomy" id="1473216"/>
    <lineage>
        <taxon>Bacteria</taxon>
        <taxon>Bacillati</taxon>
        <taxon>Actinomycetota</taxon>
        <taxon>Coriobacteriia</taxon>
        <taxon>Coriobacteriales</taxon>
        <taxon>Coriobacteriaceae</taxon>
        <taxon>Senegalimassilia</taxon>
    </lineage>
</organism>
<dbReference type="STRING" id="1034345.GCA_000236865_01957"/>
<dbReference type="RefSeq" id="WP_114621244.1">
    <property type="nucleotide sequence ID" value="NZ_CAJKON010000029.1"/>
</dbReference>
<evidence type="ECO:0000313" key="3">
    <source>
        <dbReference type="Proteomes" id="UP000253792"/>
    </source>
</evidence>
<dbReference type="AlphaFoldDB" id="A0A369L4C4"/>
<dbReference type="Pfam" id="PF01243">
    <property type="entry name" value="PNPOx_N"/>
    <property type="match status" value="1"/>
</dbReference>
<proteinExistence type="predicted"/>
<accession>A0A369L4C4</accession>
<protein>
    <submittedName>
        <fullName evidence="2">Pyridoxamine 5'-phosphate oxidase</fullName>
    </submittedName>
</protein>
<evidence type="ECO:0000313" key="2">
    <source>
        <dbReference type="EMBL" id="RDB54344.1"/>
    </source>
</evidence>
<gene>
    <name evidence="2" type="ORF">C1880_09415</name>
</gene>
<dbReference type="OrthoDB" id="9792542at2"/>
<dbReference type="InterPro" id="IPR012349">
    <property type="entry name" value="Split_barrel_FMN-bd"/>
</dbReference>
<dbReference type="InterPro" id="IPR011576">
    <property type="entry name" value="Pyridox_Oxase_N"/>
</dbReference>
<evidence type="ECO:0000259" key="1">
    <source>
        <dbReference type="Pfam" id="PF01243"/>
    </source>
</evidence>
<dbReference type="Gene3D" id="2.30.110.10">
    <property type="entry name" value="Electron Transport, Fmn-binding Protein, Chain A"/>
    <property type="match status" value="1"/>
</dbReference>
<comment type="caution">
    <text evidence="2">The sequence shown here is derived from an EMBL/GenBank/DDBJ whole genome shotgun (WGS) entry which is preliminary data.</text>
</comment>
<keyword evidence="3" id="KW-1185">Reference proteome</keyword>
<dbReference type="EMBL" id="PPTP01000011">
    <property type="protein sequence ID" value="RDB54344.1"/>
    <property type="molecule type" value="Genomic_DNA"/>
</dbReference>
<sequence>MTGNETILQYLTNVPAWYLATSVNDQPHVRPFSFAAEQDGKIWFVTATTKDVWEELQQNQKFEASSWWPGHGWLILRGKAGLEDKANADMRYAGYAHLCSLGESYDGPDDPTLVFFSVEEPEAWICNHEEWKPIEL</sequence>
<dbReference type="Proteomes" id="UP000253792">
    <property type="component" value="Unassembled WGS sequence"/>
</dbReference>
<name>A0A369L4C4_9ACTN</name>
<reference evidence="2 3" key="1">
    <citation type="journal article" date="2018" name="Elife">
        <title>Discovery and characterization of a prevalent human gut bacterial enzyme sufficient for the inactivation of a family of plant toxins.</title>
        <authorList>
            <person name="Koppel N."/>
            <person name="Bisanz J.E."/>
            <person name="Pandelia M.E."/>
            <person name="Turnbaugh P.J."/>
            <person name="Balskus E.P."/>
        </authorList>
    </citation>
    <scope>NUCLEOTIDE SEQUENCE [LARGE SCALE GENOMIC DNA]</scope>
    <source>
        <strain evidence="3">anaerobia AP69FAA</strain>
    </source>
</reference>
<feature type="domain" description="Pyridoxamine 5'-phosphate oxidase N-terminal" evidence="1">
    <location>
        <begin position="6"/>
        <end position="116"/>
    </location>
</feature>